<dbReference type="PANTHER" id="PTHR13847:SF287">
    <property type="entry name" value="FAD-DEPENDENT OXIDOREDUCTASE DOMAIN-CONTAINING PROTEIN 1"/>
    <property type="match status" value="1"/>
</dbReference>
<evidence type="ECO:0000256" key="3">
    <source>
        <dbReference type="ARBA" id="ARBA00046185"/>
    </source>
</evidence>
<name>A0A7L0UNS7_CHOAC</name>
<comment type="function">
    <text evidence="3">Required for the assembly of the mitochondrial membrane respiratory chain NADH dehydrogenase (Complex I). Involved in mid-late stages of complex I assembly.</text>
</comment>
<keyword evidence="1" id="KW-0560">Oxidoreductase</keyword>
<dbReference type="GO" id="GO:0016491">
    <property type="term" value="F:oxidoreductase activity"/>
    <property type="evidence" value="ECO:0007669"/>
    <property type="project" value="UniProtKB-KW"/>
</dbReference>
<dbReference type="Proteomes" id="UP000568556">
    <property type="component" value="Unassembled WGS sequence"/>
</dbReference>
<proteinExistence type="predicted"/>
<dbReference type="GO" id="GO:0032981">
    <property type="term" value="P:mitochondrial respiratory chain complex I assembly"/>
    <property type="evidence" value="ECO:0007669"/>
    <property type="project" value="TreeGrafter"/>
</dbReference>
<comment type="caution">
    <text evidence="5">The sequence shown here is derived from an EMBL/GenBank/DDBJ whole genome shotgun (WGS) entry which is preliminary data.</text>
</comment>
<sequence>QELEPDPGDLSVDQDFFQEEVWPRLARRVPAFESLRPRRAWAGYYDMNVFDGNGILGIHPKLENLFVAAGFSGHGLQHAPAAGRALAELLIAGRFQSLDLSRLGCDRVSQGQPLREAAA</sequence>
<dbReference type="Gene3D" id="3.30.9.10">
    <property type="entry name" value="D-Amino Acid Oxidase, subunit A, domain 2"/>
    <property type="match status" value="1"/>
</dbReference>
<reference evidence="5 6" key="1">
    <citation type="submission" date="2019-09" db="EMBL/GenBank/DDBJ databases">
        <title>Bird 10,000 Genomes (B10K) Project - Family phase.</title>
        <authorList>
            <person name="Zhang G."/>
        </authorList>
    </citation>
    <scope>NUCLEOTIDE SEQUENCE [LARGE SCALE GENOMIC DNA]</scope>
    <source>
        <strain evidence="5">B10K-DU-008-62</strain>
        <tissue evidence="5">Mixed tissue sample</tissue>
    </source>
</reference>
<feature type="non-terminal residue" evidence="5">
    <location>
        <position position="1"/>
    </location>
</feature>
<dbReference type="SUPFAM" id="SSF51905">
    <property type="entry name" value="FAD/NAD(P)-binding domain"/>
    <property type="match status" value="1"/>
</dbReference>
<keyword evidence="6" id="KW-1185">Reference proteome</keyword>
<organism evidence="5 6">
    <name type="scientific">Chordeiles acutipennis</name>
    <name type="common">Lesser nighthawk</name>
    <name type="synonym">Caprimulgus acutipennis</name>
    <dbReference type="NCBI Taxonomy" id="118183"/>
    <lineage>
        <taxon>Eukaryota</taxon>
        <taxon>Metazoa</taxon>
        <taxon>Chordata</taxon>
        <taxon>Craniata</taxon>
        <taxon>Vertebrata</taxon>
        <taxon>Euteleostomi</taxon>
        <taxon>Archelosauria</taxon>
        <taxon>Archosauria</taxon>
        <taxon>Dinosauria</taxon>
        <taxon>Saurischia</taxon>
        <taxon>Theropoda</taxon>
        <taxon>Coelurosauria</taxon>
        <taxon>Aves</taxon>
        <taxon>Neognathae</taxon>
        <taxon>Neoaves</taxon>
        <taxon>Strisores</taxon>
        <taxon>Caprimulgiformes</taxon>
        <taxon>Caprimulgidae</taxon>
        <taxon>Chordeilinae</taxon>
        <taxon>Chordeiles</taxon>
    </lineage>
</organism>
<feature type="domain" description="FAD dependent oxidoreductase" evidence="4">
    <location>
        <begin position="8"/>
        <end position="89"/>
    </location>
</feature>
<dbReference type="PANTHER" id="PTHR13847">
    <property type="entry name" value="SARCOSINE DEHYDROGENASE-RELATED"/>
    <property type="match status" value="1"/>
</dbReference>
<accession>A0A7L0UNS7</accession>
<dbReference type="InterPro" id="IPR006076">
    <property type="entry name" value="FAD-dep_OxRdtase"/>
</dbReference>
<dbReference type="GO" id="GO:0005739">
    <property type="term" value="C:mitochondrion"/>
    <property type="evidence" value="ECO:0007669"/>
    <property type="project" value="GOC"/>
</dbReference>
<dbReference type="AlphaFoldDB" id="A0A7L0UNS7"/>
<evidence type="ECO:0000259" key="4">
    <source>
        <dbReference type="Pfam" id="PF01266"/>
    </source>
</evidence>
<gene>
    <name evidence="5" type="primary">Foxred1</name>
    <name evidence="5" type="ORF">CHOACU_R15020</name>
</gene>
<dbReference type="EMBL" id="VXAQ01004215">
    <property type="protein sequence ID" value="NXL68731.1"/>
    <property type="molecule type" value="Genomic_DNA"/>
</dbReference>
<feature type="non-terminal residue" evidence="5">
    <location>
        <position position="119"/>
    </location>
</feature>
<evidence type="ECO:0000313" key="6">
    <source>
        <dbReference type="Proteomes" id="UP000568556"/>
    </source>
</evidence>
<protein>
    <recommendedName>
        <fullName evidence="2">FAD-dependent oxidoreductase domain-containing protein 1</fullName>
    </recommendedName>
</protein>
<evidence type="ECO:0000256" key="2">
    <source>
        <dbReference type="ARBA" id="ARBA00039785"/>
    </source>
</evidence>
<dbReference type="Gene3D" id="3.50.50.60">
    <property type="entry name" value="FAD/NAD(P)-binding domain"/>
    <property type="match status" value="1"/>
</dbReference>
<dbReference type="InterPro" id="IPR036188">
    <property type="entry name" value="FAD/NAD-bd_sf"/>
</dbReference>
<dbReference type="OrthoDB" id="424974at2759"/>
<evidence type="ECO:0000256" key="1">
    <source>
        <dbReference type="ARBA" id="ARBA00023002"/>
    </source>
</evidence>
<evidence type="ECO:0000313" key="5">
    <source>
        <dbReference type="EMBL" id="NXL68731.1"/>
    </source>
</evidence>
<dbReference type="Pfam" id="PF01266">
    <property type="entry name" value="DAO"/>
    <property type="match status" value="1"/>
</dbReference>